<feature type="non-terminal residue" evidence="12">
    <location>
        <position position="1056"/>
    </location>
</feature>
<dbReference type="GO" id="GO:0005452">
    <property type="term" value="F:solute:inorganic anion antiporter activity"/>
    <property type="evidence" value="ECO:0007669"/>
    <property type="project" value="InterPro"/>
</dbReference>
<feature type="transmembrane region" description="Helical" evidence="9">
    <location>
        <begin position="795"/>
        <end position="815"/>
    </location>
</feature>
<keyword evidence="8 9" id="KW-0472">Membrane</keyword>
<dbReference type="InterPro" id="IPR011531">
    <property type="entry name" value="HCO3_transpt-like_TM_dom"/>
</dbReference>
<evidence type="ECO:0000256" key="7">
    <source>
        <dbReference type="ARBA" id="ARBA00023065"/>
    </source>
</evidence>
<dbReference type="GO" id="GO:0051453">
    <property type="term" value="P:regulation of intracellular pH"/>
    <property type="evidence" value="ECO:0007669"/>
    <property type="project" value="TreeGrafter"/>
</dbReference>
<keyword evidence="4" id="KW-1003">Cell membrane</keyword>
<feature type="transmembrane region" description="Helical" evidence="9">
    <location>
        <begin position="835"/>
        <end position="863"/>
    </location>
</feature>
<feature type="domain" description="Bicarbonate transporter-like transmembrane" evidence="10">
    <location>
        <begin position="528"/>
        <end position="1056"/>
    </location>
</feature>
<dbReference type="GO" id="GO:0008509">
    <property type="term" value="F:monoatomic anion transmembrane transporter activity"/>
    <property type="evidence" value="ECO:0007669"/>
    <property type="project" value="InterPro"/>
</dbReference>
<feature type="transmembrane region" description="Helical" evidence="9">
    <location>
        <begin position="597"/>
        <end position="621"/>
    </location>
</feature>
<dbReference type="Proteomes" id="UP000027135">
    <property type="component" value="Unassembled WGS sequence"/>
</dbReference>
<dbReference type="GO" id="GO:0015701">
    <property type="term" value="P:bicarbonate transport"/>
    <property type="evidence" value="ECO:0007669"/>
    <property type="project" value="TreeGrafter"/>
</dbReference>
<gene>
    <name evidence="12" type="ORF">L798_08108</name>
</gene>
<dbReference type="Pfam" id="PF00955">
    <property type="entry name" value="HCO3_cotransp"/>
    <property type="match status" value="1"/>
</dbReference>
<name>A0A067RB23_ZOONE</name>
<evidence type="ECO:0000313" key="12">
    <source>
        <dbReference type="EMBL" id="KDR16950.1"/>
    </source>
</evidence>
<evidence type="ECO:0000256" key="4">
    <source>
        <dbReference type="ARBA" id="ARBA00022475"/>
    </source>
</evidence>
<sequence length="1056" mass="118987">SDEKKKQKRKHLRHHYHRRKYSLQDDGRVRAGSDFSVGSTRRVSIQPEEVCMLQEQDIDDLTSHRCDDAKGLRRYKIQSKNSSSSVIHIGRKDGVDPLQTVLPLHTLKKMFDHSPHEVFVQLDELHGDGDEREWKETARWIKYEEDVEEGADRWGRPHVASLSFHSLLNLRRCLETGVVLLDLEEKDLPGVAYRVVEQMVVDELIEPEDKPTIMRALLLRHRHVNEHDRFRFGTRRTFSSYTSLQVTMICLHSSGRSRDRGDTKSWSLTYPHTKKSHCVRSDEVIGVANEAAHGHCLPQSAFATTLERMAANDHALLRWLPRSQDLTPFDILLMGIDVKEELTYTSSNEDLKKAAKESILKRIPLGAEATTVLVGAVDFLEQPTIAFVRLAEGILMPSITEVTIPVRFLFILLGPTTTNLDYHEIGRSISTLMSNTQFHKVAYKADERKELLSAINEFLDDSIVLPPGDWERKALLPFGELKAKSEMIRRRKTTRLLEVDEMQKALLLLEAGDEKPPQDDPLRRTKVPFGGLVNDVKRRFPYYKSDITEGFNLQCLAAAIFMYFAALSGAITFGGLMGDKTNNLIGISETLVSTSAAGIFFALLAGQPLIIIGATGPLLLFDESLYNFCLTNGLDFLTVRVYIGIWLGIIGLVVVCFEGSVLVKLFTRFTEEIFAALISILYIVESIIKLFVVFHEHPLVSDYCSDSFMYNDTMTNNASYQKNGTHELNGSGIYSSNIESLSSVINDNYSDFRQPNTALLCLILALGTFFIAYYLRRFRNSKFLGRNARRALGDFGVPIAIITMVTLDYLVPETYTEKLQVPEGLTPSSPEERGWIISPVVTHVWLIFAASAPALLVYILLFMETHICELIVNKKDRKLKKGSGFHLDIVIVCIANVGCGLIGAPWQCAATVRSIAHVSAVTVMSRTHAPGEKPHIIEVKEQRLSALLVSVFVGVSVLMAPLLRLVPMSVLFGVFLYMGISSTNGIQFFERLKLFFMPVKHHPQVAYVRTVHSMKMHLFTLIQLLCLAVLWVVKSTEASLAFPFFLILMVPLRAQL</sequence>
<evidence type="ECO:0000313" key="13">
    <source>
        <dbReference type="Proteomes" id="UP000027135"/>
    </source>
</evidence>
<dbReference type="NCBIfam" id="TIGR00834">
    <property type="entry name" value="ae"/>
    <property type="match status" value="1"/>
</dbReference>
<feature type="transmembrane region" description="Helical" evidence="9">
    <location>
        <begin position="556"/>
        <end position="576"/>
    </location>
</feature>
<keyword evidence="3 9" id="KW-0813">Transport</keyword>
<feature type="transmembrane region" description="Helical" evidence="9">
    <location>
        <begin position="970"/>
        <end position="989"/>
    </location>
</feature>
<dbReference type="InterPro" id="IPR003020">
    <property type="entry name" value="HCO3_transpt_euk"/>
</dbReference>
<dbReference type="InParanoid" id="A0A067RB23"/>
<dbReference type="OMA" id="CLMNVGC"/>
<feature type="transmembrane region" description="Helical" evidence="9">
    <location>
        <begin position="673"/>
        <end position="694"/>
    </location>
</feature>
<evidence type="ECO:0000256" key="5">
    <source>
        <dbReference type="ARBA" id="ARBA00022692"/>
    </source>
</evidence>
<dbReference type="Gene3D" id="1.10.287.570">
    <property type="entry name" value="Helical hairpin bin"/>
    <property type="match status" value="1"/>
</dbReference>
<comment type="similarity">
    <text evidence="2 9">Belongs to the anion exchanger (TC 2.A.31) family.</text>
</comment>
<dbReference type="InterPro" id="IPR016152">
    <property type="entry name" value="PTrfase/Anion_transptr"/>
</dbReference>
<dbReference type="FunCoup" id="A0A067RB23">
    <property type="interactions" value="179"/>
</dbReference>
<dbReference type="PANTHER" id="PTHR11453">
    <property type="entry name" value="ANION EXCHANGE PROTEIN"/>
    <property type="match status" value="1"/>
</dbReference>
<dbReference type="Pfam" id="PF07565">
    <property type="entry name" value="Band_3_cyto"/>
    <property type="match status" value="1"/>
</dbReference>
<feature type="transmembrane region" description="Helical" evidence="9">
    <location>
        <begin position="757"/>
        <end position="775"/>
    </location>
</feature>
<feature type="transmembrane region" description="Helical" evidence="9">
    <location>
        <begin position="641"/>
        <end position="666"/>
    </location>
</feature>
<dbReference type="PANTHER" id="PTHR11453:SF47">
    <property type="entry name" value="ANION EXCHANGE PROTEIN"/>
    <property type="match status" value="1"/>
</dbReference>
<evidence type="ECO:0000256" key="8">
    <source>
        <dbReference type="ARBA" id="ARBA00023136"/>
    </source>
</evidence>
<evidence type="ECO:0000259" key="10">
    <source>
        <dbReference type="Pfam" id="PF00955"/>
    </source>
</evidence>
<dbReference type="PRINTS" id="PR01231">
    <property type="entry name" value="HCO3TRNSPORT"/>
</dbReference>
<feature type="non-terminal residue" evidence="12">
    <location>
        <position position="1"/>
    </location>
</feature>
<accession>A0A067RB23</accession>
<evidence type="ECO:0000256" key="1">
    <source>
        <dbReference type="ARBA" id="ARBA00004651"/>
    </source>
</evidence>
<evidence type="ECO:0000259" key="11">
    <source>
        <dbReference type="Pfam" id="PF07565"/>
    </source>
</evidence>
<keyword evidence="5 9" id="KW-0812">Transmembrane</keyword>
<dbReference type="FunFam" id="3.40.930.10:FF:000020">
    <property type="entry name" value="Anion exchange protein"/>
    <property type="match status" value="1"/>
</dbReference>
<keyword evidence="13" id="KW-1185">Reference proteome</keyword>
<dbReference type="FunFam" id="1.10.287.570:FF:000001">
    <property type="entry name" value="Anion exchange protein"/>
    <property type="match status" value="1"/>
</dbReference>
<feature type="transmembrane region" description="Helical" evidence="9">
    <location>
        <begin position="944"/>
        <end position="963"/>
    </location>
</feature>
<dbReference type="Gene3D" id="3.40.930.10">
    <property type="entry name" value="Mannitol-specific EII, Chain A"/>
    <property type="match status" value="1"/>
</dbReference>
<evidence type="ECO:0000256" key="3">
    <source>
        <dbReference type="ARBA" id="ARBA00022448"/>
    </source>
</evidence>
<proteinExistence type="inferred from homology"/>
<evidence type="ECO:0000256" key="9">
    <source>
        <dbReference type="RuleBase" id="RU362035"/>
    </source>
</evidence>
<dbReference type="AlphaFoldDB" id="A0A067RB23"/>
<feature type="domain" description="Band 3 cytoplasmic" evidence="11">
    <location>
        <begin position="116"/>
        <end position="471"/>
    </location>
</feature>
<dbReference type="SUPFAM" id="SSF55804">
    <property type="entry name" value="Phoshotransferase/anion transport protein"/>
    <property type="match status" value="1"/>
</dbReference>
<keyword evidence="7 9" id="KW-0406">Ion transport</keyword>
<dbReference type="eggNOG" id="KOG1172">
    <property type="taxonomic scope" value="Eukaryota"/>
</dbReference>
<reference evidence="12 13" key="1">
    <citation type="journal article" date="2014" name="Nat. Commun.">
        <title>Molecular traces of alternative social organization in a termite genome.</title>
        <authorList>
            <person name="Terrapon N."/>
            <person name="Li C."/>
            <person name="Robertson H.M."/>
            <person name="Ji L."/>
            <person name="Meng X."/>
            <person name="Booth W."/>
            <person name="Chen Z."/>
            <person name="Childers C.P."/>
            <person name="Glastad K.M."/>
            <person name="Gokhale K."/>
            <person name="Gowin J."/>
            <person name="Gronenberg W."/>
            <person name="Hermansen R.A."/>
            <person name="Hu H."/>
            <person name="Hunt B.G."/>
            <person name="Huylmans A.K."/>
            <person name="Khalil S.M."/>
            <person name="Mitchell R.D."/>
            <person name="Munoz-Torres M.C."/>
            <person name="Mustard J.A."/>
            <person name="Pan H."/>
            <person name="Reese J.T."/>
            <person name="Scharf M.E."/>
            <person name="Sun F."/>
            <person name="Vogel H."/>
            <person name="Xiao J."/>
            <person name="Yang W."/>
            <person name="Yang Z."/>
            <person name="Yang Z."/>
            <person name="Zhou J."/>
            <person name="Zhu J."/>
            <person name="Brent C.S."/>
            <person name="Elsik C.G."/>
            <person name="Goodisman M.A."/>
            <person name="Liberles D.A."/>
            <person name="Roe R.M."/>
            <person name="Vargo E.L."/>
            <person name="Vilcinskas A."/>
            <person name="Wang J."/>
            <person name="Bornberg-Bauer E."/>
            <person name="Korb J."/>
            <person name="Zhang G."/>
            <person name="Liebig J."/>
        </authorList>
    </citation>
    <scope>NUCLEOTIDE SEQUENCE [LARGE SCALE GENOMIC DNA]</scope>
    <source>
        <tissue evidence="12">Whole organism</tissue>
    </source>
</reference>
<dbReference type="GO" id="GO:0005886">
    <property type="term" value="C:plasma membrane"/>
    <property type="evidence" value="ECO:0007669"/>
    <property type="project" value="UniProtKB-SubCell"/>
</dbReference>
<evidence type="ECO:0000256" key="6">
    <source>
        <dbReference type="ARBA" id="ARBA00022989"/>
    </source>
</evidence>
<keyword evidence="6 9" id="KW-1133">Transmembrane helix</keyword>
<feature type="transmembrane region" description="Helical" evidence="9">
    <location>
        <begin position="1038"/>
        <end position="1054"/>
    </location>
</feature>
<organism evidence="12 13">
    <name type="scientific">Zootermopsis nevadensis</name>
    <name type="common">Dampwood termite</name>
    <dbReference type="NCBI Taxonomy" id="136037"/>
    <lineage>
        <taxon>Eukaryota</taxon>
        <taxon>Metazoa</taxon>
        <taxon>Ecdysozoa</taxon>
        <taxon>Arthropoda</taxon>
        <taxon>Hexapoda</taxon>
        <taxon>Insecta</taxon>
        <taxon>Pterygota</taxon>
        <taxon>Neoptera</taxon>
        <taxon>Polyneoptera</taxon>
        <taxon>Dictyoptera</taxon>
        <taxon>Blattodea</taxon>
        <taxon>Blattoidea</taxon>
        <taxon>Termitoidae</taxon>
        <taxon>Termopsidae</taxon>
        <taxon>Zootermopsis</taxon>
    </lineage>
</organism>
<feature type="transmembrane region" description="Helical" evidence="9">
    <location>
        <begin position="884"/>
        <end position="904"/>
    </location>
</feature>
<comment type="subcellular location">
    <subcellularLocation>
        <location evidence="1">Cell membrane</location>
        <topology evidence="1">Multi-pass membrane protein</topology>
    </subcellularLocation>
    <subcellularLocation>
        <location evidence="9">Membrane</location>
        <topology evidence="9">Multi-pass membrane protein</topology>
    </subcellularLocation>
</comment>
<evidence type="ECO:0000256" key="2">
    <source>
        <dbReference type="ARBA" id="ARBA00010993"/>
    </source>
</evidence>
<dbReference type="InterPro" id="IPR013769">
    <property type="entry name" value="Band3_cytoplasmic_dom"/>
</dbReference>
<protein>
    <recommendedName>
        <fullName evidence="9">Anion exchange protein</fullName>
    </recommendedName>
</protein>
<feature type="transmembrane region" description="Helical" evidence="9">
    <location>
        <begin position="1016"/>
        <end position="1033"/>
    </location>
</feature>
<dbReference type="STRING" id="136037.A0A067RB23"/>
<dbReference type="EMBL" id="KK852768">
    <property type="protein sequence ID" value="KDR16950.1"/>
    <property type="molecule type" value="Genomic_DNA"/>
</dbReference>